<dbReference type="SUPFAM" id="SSF56300">
    <property type="entry name" value="Metallo-dependent phosphatases"/>
    <property type="match status" value="1"/>
</dbReference>
<evidence type="ECO:0000259" key="3">
    <source>
        <dbReference type="Pfam" id="PF16656"/>
    </source>
</evidence>
<dbReference type="Pfam" id="PF16656">
    <property type="entry name" value="Pur_ac_phosph_N"/>
    <property type="match status" value="1"/>
</dbReference>
<keyword evidence="5" id="KW-1185">Reference proteome</keyword>
<keyword evidence="1" id="KW-0732">Signal</keyword>
<dbReference type="SUPFAM" id="SSF49363">
    <property type="entry name" value="Purple acid phosphatase, N-terminal domain"/>
    <property type="match status" value="1"/>
</dbReference>
<reference evidence="4 5" key="1">
    <citation type="submission" date="2019-07" db="EMBL/GenBank/DDBJ databases">
        <title>Whole genome shotgun sequence of Cyclobacterium qasimii NBRC 106168.</title>
        <authorList>
            <person name="Hosoyama A."/>
            <person name="Uohara A."/>
            <person name="Ohji S."/>
            <person name="Ichikawa N."/>
        </authorList>
    </citation>
    <scope>NUCLEOTIDE SEQUENCE [LARGE SCALE GENOMIC DNA]</scope>
    <source>
        <strain evidence="4 5">NBRC 106168</strain>
    </source>
</reference>
<dbReference type="Pfam" id="PF00149">
    <property type="entry name" value="Metallophos"/>
    <property type="match status" value="1"/>
</dbReference>
<accession>A0A512CG87</accession>
<sequence length="600" mass="68278">MATNFNLFMKSSPLLLVCIALIFSSCGPQKKDEKALPSVKETMDGVVTRLYKELDKDALDTISHAYAAQYLTDEEKESLATQYWKVKVNVPTTVSLMRNKGQEVVPFWIKPAGFTLTDLEVKNEHDTYEVYQKDFDAGEIQLGINGFGKHRPVYFIGLAPQNSEDELEITPVFPVTQHIEVFDVGAFTYHDWSGLKLTEVPDALKGQKLLTTIRGRAREAHMVDAFRTTAFPTGEKPDQVLLTWSESPENSMDIQWRTTETVSSGTAKYWKNGTEDTLETQAEKFLMEDRLLQNDRYMNRFTAKLRSLEPETEYGYIVGNEEAGWSSPETFNTATGKGEPFSFVWSGDVHLSEVWGNNIQKAEKRFPDIAFYYIAGDLVNTGLYRDDWDKLFQYAGSTIARKPLMAVPGNHDSQDGLGAWMFEKMLSYPSDSPSPEMAGRSYAFNYGNALFLMIDSTFPNEDQTEWIEKKLKETDATWKIAVFHFPPFNAVEPYEDIQQEWGPLFDKYHVDMVMGGHFHYYMRSKPINNGQIVKSPKDGTIYWISVGTTGKNKDVETGSYAEIQFPADHLYQYITIDGKTMKAQTINVDGEKVDQFSINK</sequence>
<dbReference type="AlphaFoldDB" id="A0A512CG87"/>
<dbReference type="InterPro" id="IPR004843">
    <property type="entry name" value="Calcineurin-like_PHP"/>
</dbReference>
<dbReference type="InterPro" id="IPR029052">
    <property type="entry name" value="Metallo-depent_PP-like"/>
</dbReference>
<evidence type="ECO:0000313" key="4">
    <source>
        <dbReference type="EMBL" id="GEO23213.1"/>
    </source>
</evidence>
<evidence type="ECO:0000259" key="2">
    <source>
        <dbReference type="Pfam" id="PF00149"/>
    </source>
</evidence>
<dbReference type="Gene3D" id="2.60.40.380">
    <property type="entry name" value="Purple acid phosphatase-like, N-terminal"/>
    <property type="match status" value="1"/>
</dbReference>
<name>A0A512CG87_9BACT</name>
<dbReference type="GO" id="GO:0003993">
    <property type="term" value="F:acid phosphatase activity"/>
    <property type="evidence" value="ECO:0007669"/>
    <property type="project" value="InterPro"/>
</dbReference>
<dbReference type="PANTHER" id="PTHR22953:SF153">
    <property type="entry name" value="PURPLE ACID PHOSPHATASE"/>
    <property type="match status" value="1"/>
</dbReference>
<organism evidence="4 5">
    <name type="scientific">Cyclobacterium qasimii</name>
    <dbReference type="NCBI Taxonomy" id="1350429"/>
    <lineage>
        <taxon>Bacteria</taxon>
        <taxon>Pseudomonadati</taxon>
        <taxon>Bacteroidota</taxon>
        <taxon>Cytophagia</taxon>
        <taxon>Cytophagales</taxon>
        <taxon>Cyclobacteriaceae</taxon>
        <taxon>Cyclobacterium</taxon>
    </lineage>
</organism>
<evidence type="ECO:0000256" key="1">
    <source>
        <dbReference type="ARBA" id="ARBA00022729"/>
    </source>
</evidence>
<comment type="caution">
    <text evidence="4">The sequence shown here is derived from an EMBL/GenBank/DDBJ whole genome shotgun (WGS) entry which is preliminary data.</text>
</comment>
<dbReference type="InterPro" id="IPR039331">
    <property type="entry name" value="PAPs-like"/>
</dbReference>
<feature type="domain" description="Calcineurin-like phosphoesterase" evidence="2">
    <location>
        <begin position="344"/>
        <end position="521"/>
    </location>
</feature>
<evidence type="ECO:0008006" key="6">
    <source>
        <dbReference type="Google" id="ProtNLM"/>
    </source>
</evidence>
<protein>
    <recommendedName>
        <fullName evidence="6">Metallophosphoesterase</fullName>
    </recommendedName>
</protein>
<dbReference type="GO" id="GO:0046872">
    <property type="term" value="F:metal ion binding"/>
    <property type="evidence" value="ECO:0007669"/>
    <property type="project" value="InterPro"/>
</dbReference>
<dbReference type="InterPro" id="IPR008963">
    <property type="entry name" value="Purple_acid_Pase-like_N"/>
</dbReference>
<dbReference type="InterPro" id="IPR015914">
    <property type="entry name" value="PAPs_N"/>
</dbReference>
<evidence type="ECO:0000313" key="5">
    <source>
        <dbReference type="Proteomes" id="UP000321301"/>
    </source>
</evidence>
<dbReference type="EMBL" id="BJYV01000021">
    <property type="protein sequence ID" value="GEO23213.1"/>
    <property type="molecule type" value="Genomic_DNA"/>
</dbReference>
<proteinExistence type="predicted"/>
<gene>
    <name evidence="4" type="ORF">CQA01_37470</name>
</gene>
<dbReference type="Gene3D" id="3.60.21.10">
    <property type="match status" value="1"/>
</dbReference>
<dbReference type="PANTHER" id="PTHR22953">
    <property type="entry name" value="ACID PHOSPHATASE RELATED"/>
    <property type="match status" value="1"/>
</dbReference>
<dbReference type="Proteomes" id="UP000321301">
    <property type="component" value="Unassembled WGS sequence"/>
</dbReference>
<feature type="domain" description="Purple acid phosphatase N-terminal" evidence="3">
    <location>
        <begin position="237"/>
        <end position="333"/>
    </location>
</feature>